<dbReference type="RefSeq" id="WP_075198954.1">
    <property type="nucleotide sequence ID" value="NZ_CP187985.1"/>
</dbReference>
<dbReference type="OrthoDB" id="9781312at2"/>
<dbReference type="InterPro" id="IPR036102">
    <property type="entry name" value="OsmC/Ohrsf"/>
</dbReference>
<sequence length="160" mass="17308">MQNDIATLDITTMWRGGMASVARCAARLNGEPLPGNTVYSVLSDEPVALGGQGMAPSPQELLLAAFNACMMAAFVSAAEREHIHLTRLRIETRGTLHLTVFDDAQRAAGISPDTLCYAIVVSGEADVSQFDKLHRRVIASSPNRWLLSQNMVLEGDLIVE</sequence>
<gene>
    <name evidence="1" type="ORF">BS411_14835</name>
</gene>
<dbReference type="Gene3D" id="3.30.300.20">
    <property type="match status" value="1"/>
</dbReference>
<dbReference type="PANTHER" id="PTHR35368:SF1">
    <property type="entry name" value="HYDROPEROXIDE REDUCTASE"/>
    <property type="match status" value="1"/>
</dbReference>
<dbReference type="PANTHER" id="PTHR35368">
    <property type="entry name" value="HYDROPEROXIDE REDUCTASE"/>
    <property type="match status" value="1"/>
</dbReference>
<reference evidence="1" key="1">
    <citation type="submission" date="2016-12" db="EMBL/GenBank/DDBJ databases">
        <title>Analysis of the Molecular Diversity Among Cronobacter Species Isolated from Filth Flies Using a Pan Genomic DNA Microarray.</title>
        <authorList>
            <person name="Pava-Ripoll M."/>
            <person name="Tall B."/>
            <person name="Farber J."/>
            <person name="Fanning S."/>
            <person name="Lehner A."/>
            <person name="Stephan R."/>
            <person name="Pagotto F."/>
            <person name="Iverson C."/>
            <person name="Ziobro G."/>
            <person name="Miller A."/>
            <person name="Pearson R."/>
            <person name="Yan Q."/>
            <person name="Kim M."/>
            <person name="Jeong S."/>
            <person name="Park J."/>
            <person name="Jun S."/>
            <person name="Choi H."/>
            <person name="Chung T."/>
            <person name="Yoo Y."/>
            <person name="Park E."/>
            <person name="Hwang S."/>
            <person name="Lee B."/>
            <person name="Sathyamoorthy V."/>
            <person name="Carter L."/>
            <person name="Mammel M."/>
            <person name="Jackson S."/>
            <person name="Kothary M."/>
            <person name="Patel I."/>
            <person name="Grim C."/>
            <person name="Gopinath G."/>
            <person name="Gangiredla J."/>
            <person name="Chase H."/>
        </authorList>
    </citation>
    <scope>NUCLEOTIDE SEQUENCE [LARGE SCALE GENOMIC DNA]</scope>
    <source>
        <strain evidence="1">MOD1-Sh41s</strain>
    </source>
</reference>
<comment type="caution">
    <text evidence="1">The sequence shown here is derived from an EMBL/GenBank/DDBJ whole genome shotgun (WGS) entry which is preliminary data.</text>
</comment>
<dbReference type="InterPro" id="IPR003718">
    <property type="entry name" value="OsmC/Ohr_fam"/>
</dbReference>
<evidence type="ECO:0000313" key="1">
    <source>
        <dbReference type="EMBL" id="PUX20314.1"/>
    </source>
</evidence>
<dbReference type="InterPro" id="IPR052924">
    <property type="entry name" value="OsmC/Ohr_hydroprdx_reductase"/>
</dbReference>
<dbReference type="AlphaFoldDB" id="A0A2T7B320"/>
<accession>A0A2T7B320</accession>
<name>A0A2T7B320_9ENTR</name>
<dbReference type="EMBL" id="MSAG01000024">
    <property type="protein sequence ID" value="PUX20314.1"/>
    <property type="molecule type" value="Genomic_DNA"/>
</dbReference>
<dbReference type="InterPro" id="IPR015946">
    <property type="entry name" value="KH_dom-like_a/b"/>
</dbReference>
<protein>
    <submittedName>
        <fullName evidence="1">OsmC family peroxiredoxin</fullName>
    </submittedName>
</protein>
<organism evidence="1">
    <name type="scientific">Cronobacter turicensis</name>
    <dbReference type="NCBI Taxonomy" id="413502"/>
    <lineage>
        <taxon>Bacteria</taxon>
        <taxon>Pseudomonadati</taxon>
        <taxon>Pseudomonadota</taxon>
        <taxon>Gammaproteobacteria</taxon>
        <taxon>Enterobacterales</taxon>
        <taxon>Enterobacteriaceae</taxon>
        <taxon>Cronobacter</taxon>
    </lineage>
</organism>
<dbReference type="Pfam" id="PF02566">
    <property type="entry name" value="OsmC"/>
    <property type="match status" value="1"/>
</dbReference>
<proteinExistence type="predicted"/>
<dbReference type="SUPFAM" id="SSF82784">
    <property type="entry name" value="OsmC-like"/>
    <property type="match status" value="1"/>
</dbReference>